<dbReference type="EMBL" id="JAXCLX010000003">
    <property type="protein sequence ID" value="MDY0873645.1"/>
    <property type="molecule type" value="Genomic_DNA"/>
</dbReference>
<keyword evidence="1" id="KW-1133">Transmembrane helix</keyword>
<proteinExistence type="predicted"/>
<evidence type="ECO:0000256" key="1">
    <source>
        <dbReference type="SAM" id="Phobius"/>
    </source>
</evidence>
<protein>
    <submittedName>
        <fullName evidence="2">Uncharacterized protein</fullName>
    </submittedName>
</protein>
<name>A0ABU5E253_9PROT</name>
<evidence type="ECO:0000313" key="3">
    <source>
        <dbReference type="Proteomes" id="UP001271769"/>
    </source>
</evidence>
<dbReference type="Proteomes" id="UP001271769">
    <property type="component" value="Unassembled WGS sequence"/>
</dbReference>
<evidence type="ECO:0000313" key="2">
    <source>
        <dbReference type="EMBL" id="MDY0873645.1"/>
    </source>
</evidence>
<reference evidence="2 3" key="1">
    <citation type="journal article" date="2013" name="Antonie Van Leeuwenhoek">
        <title>Dongia rigui sp. nov., isolated from freshwater of a large wetland in Korea.</title>
        <authorList>
            <person name="Baik K.S."/>
            <person name="Hwang Y.M."/>
            <person name="Choi J.S."/>
            <person name="Kwon J."/>
            <person name="Seong C.N."/>
        </authorList>
    </citation>
    <scope>NUCLEOTIDE SEQUENCE [LARGE SCALE GENOMIC DNA]</scope>
    <source>
        <strain evidence="2 3">04SU4-P</strain>
    </source>
</reference>
<comment type="caution">
    <text evidence="2">The sequence shown here is derived from an EMBL/GenBank/DDBJ whole genome shotgun (WGS) entry which is preliminary data.</text>
</comment>
<keyword evidence="3" id="KW-1185">Reference proteome</keyword>
<keyword evidence="1" id="KW-0472">Membrane</keyword>
<gene>
    <name evidence="2" type="ORF">SMD31_17020</name>
</gene>
<keyword evidence="1" id="KW-0812">Transmembrane</keyword>
<feature type="transmembrane region" description="Helical" evidence="1">
    <location>
        <begin position="24"/>
        <end position="47"/>
    </location>
</feature>
<accession>A0ABU5E253</accession>
<sequence>MALAILVAEGRDNRKADLRRARRWTWGAIAVATISLLSPVAALNYIVDNHNLLKDQSESSELLDYVSNLRKAPFGVPYTFNDRSVKLLVASQSQAKCLVIGASHVMSLRRTNNPLLGEECPSLDNAGVTGASFEDVITFLGIGLKNPNIDKVIVGISLWTLKRNTRLNWMRNTREMLDARQAFGLSTIPYDDMVLAGSESWIEQLFSLKYLRINYKFIKRAWAGKTSLTYDSRSLAEAELKDVMALRSDASISYPQEWRPTPKNEDLDTTDQWIAPPFVDSEVLQELTTALEVLRKAGKKVVLFEGPYHPYVVDKCPKENICQAIPVVTAAVRSMAAKLNAPIIGGYLPQAFELSSDDFIDFQHTRGDSSAKIGLQQISQ</sequence>
<dbReference type="RefSeq" id="WP_320502119.1">
    <property type="nucleotide sequence ID" value="NZ_JAXCLX010000003.1"/>
</dbReference>
<organism evidence="2 3">
    <name type="scientific">Dongia rigui</name>
    <dbReference type="NCBI Taxonomy" id="940149"/>
    <lineage>
        <taxon>Bacteria</taxon>
        <taxon>Pseudomonadati</taxon>
        <taxon>Pseudomonadota</taxon>
        <taxon>Alphaproteobacteria</taxon>
        <taxon>Rhodospirillales</taxon>
        <taxon>Dongiaceae</taxon>
        <taxon>Dongia</taxon>
    </lineage>
</organism>